<dbReference type="SUPFAM" id="SSF48179">
    <property type="entry name" value="6-phosphogluconate dehydrogenase C-terminal domain-like"/>
    <property type="match status" value="1"/>
</dbReference>
<dbReference type="Gene3D" id="1.10.1040.10">
    <property type="entry name" value="N-(1-d-carboxylethyl)-l-norvaline Dehydrogenase, domain 2"/>
    <property type="match status" value="1"/>
</dbReference>
<accession>A0A1H1QDN1</accession>
<protein>
    <submittedName>
        <fullName evidence="7">2-hydroxy-3-oxopropionate reductase</fullName>
    </submittedName>
</protein>
<dbReference type="Proteomes" id="UP000181956">
    <property type="component" value="Chromosome I"/>
</dbReference>
<dbReference type="GO" id="GO:0050661">
    <property type="term" value="F:NADP binding"/>
    <property type="evidence" value="ECO:0007669"/>
    <property type="project" value="InterPro"/>
</dbReference>
<dbReference type="InterPro" id="IPR008927">
    <property type="entry name" value="6-PGluconate_DH-like_C_sf"/>
</dbReference>
<reference evidence="8" key="1">
    <citation type="submission" date="2016-10" db="EMBL/GenBank/DDBJ databases">
        <authorList>
            <person name="Varghese N."/>
            <person name="Submissions S."/>
        </authorList>
    </citation>
    <scope>NUCLEOTIDE SEQUENCE [LARGE SCALE GENOMIC DNA]</scope>
    <source>
        <strain evidence="8">DSM 21772</strain>
    </source>
</reference>
<name>A0A1H1QDN1_9MICO</name>
<evidence type="ECO:0000313" key="8">
    <source>
        <dbReference type="Proteomes" id="UP000181956"/>
    </source>
</evidence>
<dbReference type="InterPro" id="IPR013328">
    <property type="entry name" value="6PGD_dom2"/>
</dbReference>
<dbReference type="STRING" id="412690.SAMN04489834_1066"/>
<dbReference type="EMBL" id="LT629742">
    <property type="protein sequence ID" value="SDS21413.1"/>
    <property type="molecule type" value="Genomic_DNA"/>
</dbReference>
<keyword evidence="2" id="KW-0560">Oxidoreductase</keyword>
<keyword evidence="3" id="KW-0520">NAD</keyword>
<dbReference type="InterPro" id="IPR036291">
    <property type="entry name" value="NAD(P)-bd_dom_sf"/>
</dbReference>
<dbReference type="PANTHER" id="PTHR43060:SF15">
    <property type="entry name" value="3-HYDROXYISOBUTYRATE DEHYDROGENASE-LIKE 1, MITOCHONDRIAL-RELATED"/>
    <property type="match status" value="1"/>
</dbReference>
<dbReference type="InterPro" id="IPR006115">
    <property type="entry name" value="6PGDH_NADP-bd"/>
</dbReference>
<evidence type="ECO:0000259" key="6">
    <source>
        <dbReference type="Pfam" id="PF14833"/>
    </source>
</evidence>
<evidence type="ECO:0000256" key="2">
    <source>
        <dbReference type="ARBA" id="ARBA00023002"/>
    </source>
</evidence>
<evidence type="ECO:0000313" key="7">
    <source>
        <dbReference type="EMBL" id="SDS21413.1"/>
    </source>
</evidence>
<feature type="domain" description="6-phosphogluconate dehydrogenase NADP-binding" evidence="5">
    <location>
        <begin position="4"/>
        <end position="170"/>
    </location>
</feature>
<evidence type="ECO:0000256" key="4">
    <source>
        <dbReference type="PIRSR" id="PIRSR000103-1"/>
    </source>
</evidence>
<evidence type="ECO:0000256" key="1">
    <source>
        <dbReference type="ARBA" id="ARBA00009080"/>
    </source>
</evidence>
<evidence type="ECO:0000259" key="5">
    <source>
        <dbReference type="Pfam" id="PF03446"/>
    </source>
</evidence>
<feature type="domain" description="3-hydroxyisobutyrate dehydrogenase-like NAD-binding" evidence="6">
    <location>
        <begin position="173"/>
        <end position="291"/>
    </location>
</feature>
<dbReference type="GO" id="GO:0016491">
    <property type="term" value="F:oxidoreductase activity"/>
    <property type="evidence" value="ECO:0007669"/>
    <property type="project" value="UniProtKB-KW"/>
</dbReference>
<organism evidence="7 8">
    <name type="scientific">Microterricola viridarii</name>
    <dbReference type="NCBI Taxonomy" id="412690"/>
    <lineage>
        <taxon>Bacteria</taxon>
        <taxon>Bacillati</taxon>
        <taxon>Actinomycetota</taxon>
        <taxon>Actinomycetes</taxon>
        <taxon>Micrococcales</taxon>
        <taxon>Microbacteriaceae</taxon>
        <taxon>Microterricola</taxon>
    </lineage>
</organism>
<dbReference type="Pfam" id="PF14833">
    <property type="entry name" value="NAD_binding_11"/>
    <property type="match status" value="1"/>
</dbReference>
<dbReference type="OrthoDB" id="3185659at2"/>
<evidence type="ECO:0000256" key="3">
    <source>
        <dbReference type="ARBA" id="ARBA00023027"/>
    </source>
</evidence>
<dbReference type="PIRSF" id="PIRSF000103">
    <property type="entry name" value="HIBADH"/>
    <property type="match status" value="1"/>
</dbReference>
<dbReference type="AlphaFoldDB" id="A0A1H1QDN1"/>
<comment type="similarity">
    <text evidence="1">Belongs to the HIBADH-related family.</text>
</comment>
<sequence length="308" mass="30997">MSGISLLGLGAMGLPMSEVLLARGRQLTVWNRTAAKAEALAARGAIVAATPADAATAVTLTVLPDLGDVVAVVDGSAERGGADGLRAGWRAAGIARPVLVVMGTVSPTAVRAYANELAAEGIRLVDAPLSGGVIGAREARLSIMVGGESADVAPLLPLLGELGSTVRHMGSSGSGALAKACNQMIVASSIAAISEAMLLARQSGLDRAALLELISGGLAGSEILRQKGQNWVTESFEPGGMAEYQLKDLNFALASAADVGVDLPVAATTRGLFSALVDAGDGGLDHTGVFRELERRAFGPAHGSGARA</sequence>
<dbReference type="GO" id="GO:0051287">
    <property type="term" value="F:NAD binding"/>
    <property type="evidence" value="ECO:0007669"/>
    <property type="project" value="InterPro"/>
</dbReference>
<proteinExistence type="inferred from homology"/>
<dbReference type="Pfam" id="PF03446">
    <property type="entry name" value="NAD_binding_2"/>
    <property type="match status" value="1"/>
</dbReference>
<dbReference type="Gene3D" id="3.40.50.720">
    <property type="entry name" value="NAD(P)-binding Rossmann-like Domain"/>
    <property type="match status" value="1"/>
</dbReference>
<dbReference type="InterPro" id="IPR029154">
    <property type="entry name" value="HIBADH-like_NADP-bd"/>
</dbReference>
<dbReference type="InterPro" id="IPR015815">
    <property type="entry name" value="HIBADH-related"/>
</dbReference>
<feature type="active site" evidence="4">
    <location>
        <position position="179"/>
    </location>
</feature>
<gene>
    <name evidence="7" type="ORF">SAMN04489834_1066</name>
</gene>
<dbReference type="SUPFAM" id="SSF51735">
    <property type="entry name" value="NAD(P)-binding Rossmann-fold domains"/>
    <property type="match status" value="1"/>
</dbReference>
<dbReference type="RefSeq" id="WP_083363117.1">
    <property type="nucleotide sequence ID" value="NZ_LT629742.1"/>
</dbReference>
<keyword evidence="8" id="KW-1185">Reference proteome</keyword>
<dbReference type="PANTHER" id="PTHR43060">
    <property type="entry name" value="3-HYDROXYISOBUTYRATE DEHYDROGENASE-LIKE 1, MITOCHONDRIAL-RELATED"/>
    <property type="match status" value="1"/>
</dbReference>